<evidence type="ECO:0000256" key="1">
    <source>
        <dbReference type="SAM" id="MobiDB-lite"/>
    </source>
</evidence>
<proteinExistence type="predicted"/>
<dbReference type="InterPro" id="IPR024743">
    <property type="entry name" value="Dynein_HC_stalk"/>
</dbReference>
<evidence type="ECO:0000313" key="3">
    <source>
        <dbReference type="EMBL" id="CAG5116743.1"/>
    </source>
</evidence>
<accession>A0A8S3YHQ1</accession>
<evidence type="ECO:0000259" key="2">
    <source>
        <dbReference type="Pfam" id="PF12777"/>
    </source>
</evidence>
<dbReference type="EMBL" id="CAJHNH020000294">
    <property type="protein sequence ID" value="CAG5116743.1"/>
    <property type="molecule type" value="Genomic_DNA"/>
</dbReference>
<protein>
    <recommendedName>
        <fullName evidence="2">Dynein heavy chain coiled coil stalk domain-containing protein</fullName>
    </recommendedName>
</protein>
<name>A0A8S3YHQ1_9EUPU</name>
<feature type="compositionally biased region" description="Polar residues" evidence="1">
    <location>
        <begin position="26"/>
        <end position="36"/>
    </location>
</feature>
<comment type="caution">
    <text evidence="3">The sequence shown here is derived from an EMBL/GenBank/DDBJ whole genome shotgun (WGS) entry which is preliminary data.</text>
</comment>
<feature type="compositionally biased region" description="Low complexity" evidence="1">
    <location>
        <begin position="42"/>
        <end position="56"/>
    </location>
</feature>
<sequence length="321" mass="36573">MGCGGSKNTNTKDATEYDDEDYDAYSPTNKTSTQNSPRRHYNNNTNYGNYNSNTGSPYRSGGTQTSPVSKYALNNNGSADEFPEANDKQGYKRRIRNDLIRATSGSKIEDIEKNIEKFEKNHMEDCGDLTRAKERLQYLKLKRDLRDAIRRSNAGVLERTIAEAENSRYAGQLRPQIEAAERKLEHLRELNKYSHDILTMDQATISEIHSYHRPPACVHDVMAASYMLLGHDESTLRDWSYLQSMAGKVGKDSLIHAVREFDSSNVDEATAKRVREILNYHDLGEVRVASNGAATFHVWASNIVDKIDKDREEENKRRQQT</sequence>
<feature type="compositionally biased region" description="Polar residues" evidence="1">
    <location>
        <begin position="61"/>
        <end position="78"/>
    </location>
</feature>
<dbReference type="OrthoDB" id="6129702at2759"/>
<dbReference type="AlphaFoldDB" id="A0A8S3YHQ1"/>
<organism evidence="3 4">
    <name type="scientific">Candidula unifasciata</name>
    <dbReference type="NCBI Taxonomy" id="100452"/>
    <lineage>
        <taxon>Eukaryota</taxon>
        <taxon>Metazoa</taxon>
        <taxon>Spiralia</taxon>
        <taxon>Lophotrochozoa</taxon>
        <taxon>Mollusca</taxon>
        <taxon>Gastropoda</taxon>
        <taxon>Heterobranchia</taxon>
        <taxon>Euthyneura</taxon>
        <taxon>Panpulmonata</taxon>
        <taxon>Eupulmonata</taxon>
        <taxon>Stylommatophora</taxon>
        <taxon>Helicina</taxon>
        <taxon>Helicoidea</taxon>
        <taxon>Geomitridae</taxon>
        <taxon>Candidula</taxon>
    </lineage>
</organism>
<keyword evidence="4" id="KW-1185">Reference proteome</keyword>
<reference evidence="3" key="1">
    <citation type="submission" date="2021-04" db="EMBL/GenBank/DDBJ databases">
        <authorList>
            <consortium name="Molecular Ecology Group"/>
        </authorList>
    </citation>
    <scope>NUCLEOTIDE SEQUENCE</scope>
</reference>
<dbReference type="Proteomes" id="UP000678393">
    <property type="component" value="Unassembled WGS sequence"/>
</dbReference>
<gene>
    <name evidence="3" type="ORF">CUNI_LOCUS2301</name>
</gene>
<feature type="region of interest" description="Disordered" evidence="1">
    <location>
        <begin position="1"/>
        <end position="89"/>
    </location>
</feature>
<feature type="compositionally biased region" description="Polar residues" evidence="1">
    <location>
        <begin position="1"/>
        <end position="12"/>
    </location>
</feature>
<evidence type="ECO:0000313" key="4">
    <source>
        <dbReference type="Proteomes" id="UP000678393"/>
    </source>
</evidence>
<dbReference type="Gene3D" id="1.20.920.20">
    <property type="match status" value="1"/>
</dbReference>
<feature type="domain" description="Dynein heavy chain coiled coil stalk" evidence="2">
    <location>
        <begin position="197"/>
        <end position="305"/>
    </location>
</feature>
<dbReference type="Pfam" id="PF12777">
    <property type="entry name" value="MT"/>
    <property type="match status" value="1"/>
</dbReference>